<gene>
    <name evidence="2" type="ORF">NMU03_03680</name>
</gene>
<sequence length="368" mass="42846">MENHELKERIRENIKEEISISNIKKDFDRRARQNKKITYTLSSLCMVLVLAIGILFITHSSQNNENTLPSKFSQENIAIDLNINVIKDMSMRKLDADVQIVETDQIQKEFPFVQDLSIPEDYQLENSYILYTRKNTTASDYNILHDYVLNYTKDDVNQIRIAFSKIESPIRDYHIQDTTKTSKIGDVKLIISQWEDMYIVTFEYKDMYFDIETTGITENQLVDLLISVINHSSNTNRTIEDQDTHVNEEPSEISETDYPFYYAGKYIDHNGNNIVLLVDDNAQNRKEICQIFNIAESQTIFKKANYSYEYLANLQHQISIKMQNNKFSFIISSSLAEDKNCIEVVVTTNIKNDWNKIKTLDTNGSAIE</sequence>
<feature type="transmembrane region" description="Helical" evidence="1">
    <location>
        <begin position="37"/>
        <end position="57"/>
    </location>
</feature>
<protein>
    <recommendedName>
        <fullName evidence="4">DUF4367 domain-containing protein</fullName>
    </recommendedName>
</protein>
<keyword evidence="1" id="KW-0812">Transmembrane</keyword>
<dbReference type="Proteomes" id="UP001060112">
    <property type="component" value="Chromosome"/>
</dbReference>
<evidence type="ECO:0000256" key="1">
    <source>
        <dbReference type="SAM" id="Phobius"/>
    </source>
</evidence>
<keyword evidence="3" id="KW-1185">Reference proteome</keyword>
<evidence type="ECO:0000313" key="2">
    <source>
        <dbReference type="EMBL" id="UTY39915.1"/>
    </source>
</evidence>
<dbReference type="EMBL" id="CP101620">
    <property type="protein sequence ID" value="UTY39915.1"/>
    <property type="molecule type" value="Genomic_DNA"/>
</dbReference>
<evidence type="ECO:0008006" key="4">
    <source>
        <dbReference type="Google" id="ProtNLM"/>
    </source>
</evidence>
<evidence type="ECO:0000313" key="3">
    <source>
        <dbReference type="Proteomes" id="UP001060112"/>
    </source>
</evidence>
<dbReference type="RefSeq" id="WP_290141352.1">
    <property type="nucleotide sequence ID" value="NZ_CP101620.1"/>
</dbReference>
<keyword evidence="1" id="KW-0472">Membrane</keyword>
<keyword evidence="1" id="KW-1133">Transmembrane helix</keyword>
<organism evidence="2 3">
    <name type="scientific">Allocoprobacillus halotolerans</name>
    <dbReference type="NCBI Taxonomy" id="2944914"/>
    <lineage>
        <taxon>Bacteria</taxon>
        <taxon>Bacillati</taxon>
        <taxon>Bacillota</taxon>
        <taxon>Erysipelotrichia</taxon>
        <taxon>Erysipelotrichales</taxon>
        <taxon>Erysipelotrichaceae</taxon>
        <taxon>Allocoprobacillus</taxon>
    </lineage>
</organism>
<name>A0ABY5I7L1_9FIRM</name>
<reference evidence="2" key="1">
    <citation type="submission" date="2022-07" db="EMBL/GenBank/DDBJ databases">
        <title>Faecal culturing of patients with breast cancer.</title>
        <authorList>
            <person name="Teng N.M.Y."/>
            <person name="Kiu R."/>
            <person name="Evans R."/>
            <person name="Baker D.J."/>
            <person name="Zenner C."/>
            <person name="Robinson S.D."/>
            <person name="Hall L.J."/>
        </authorList>
    </citation>
    <scope>NUCLEOTIDE SEQUENCE</scope>
    <source>
        <strain evidence="2">LH1062</strain>
    </source>
</reference>
<accession>A0ABY5I7L1</accession>
<proteinExistence type="predicted"/>